<comment type="subcellular location">
    <subcellularLocation>
        <location evidence="1">Mitochondrion</location>
    </subcellularLocation>
</comment>
<evidence type="ECO:0000256" key="2">
    <source>
        <dbReference type="ARBA" id="ARBA00023128"/>
    </source>
</evidence>
<reference evidence="4" key="1">
    <citation type="submission" date="2022-07" db="EMBL/GenBank/DDBJ databases">
        <authorList>
            <person name="Trinca V."/>
            <person name="Uliana J.V.C."/>
            <person name="Torres T.T."/>
            <person name="Ward R.J."/>
            <person name="Monesi N."/>
        </authorList>
    </citation>
    <scope>NUCLEOTIDE SEQUENCE</scope>
    <source>
        <strain evidence="4">HSMRA1968</strain>
        <tissue evidence="4">Whole embryos</tissue>
    </source>
</reference>
<dbReference type="SMART" id="SM00952">
    <property type="entry name" value="RAP"/>
    <property type="match status" value="1"/>
</dbReference>
<dbReference type="GO" id="GO:0016301">
    <property type="term" value="F:kinase activity"/>
    <property type="evidence" value="ECO:0007669"/>
    <property type="project" value="UniProtKB-KW"/>
</dbReference>
<dbReference type="InterPro" id="IPR010622">
    <property type="entry name" value="FAST_Leu-rich"/>
</dbReference>
<organism evidence="4 5">
    <name type="scientific">Pseudolycoriella hygida</name>
    <dbReference type="NCBI Taxonomy" id="35572"/>
    <lineage>
        <taxon>Eukaryota</taxon>
        <taxon>Metazoa</taxon>
        <taxon>Ecdysozoa</taxon>
        <taxon>Arthropoda</taxon>
        <taxon>Hexapoda</taxon>
        <taxon>Insecta</taxon>
        <taxon>Pterygota</taxon>
        <taxon>Neoptera</taxon>
        <taxon>Endopterygota</taxon>
        <taxon>Diptera</taxon>
        <taxon>Nematocera</taxon>
        <taxon>Sciaroidea</taxon>
        <taxon>Sciaridae</taxon>
        <taxon>Pseudolycoriella</taxon>
    </lineage>
</organism>
<proteinExistence type="predicted"/>
<gene>
    <name evidence="4" type="primary">Fastkd1</name>
    <name evidence="4" type="ORF">Bhyg_16886</name>
</gene>
<dbReference type="GO" id="GO:0044528">
    <property type="term" value="P:regulation of mitochondrial mRNA stability"/>
    <property type="evidence" value="ECO:0007669"/>
    <property type="project" value="InterPro"/>
</dbReference>
<dbReference type="InterPro" id="IPR013579">
    <property type="entry name" value="FAST_2"/>
</dbReference>
<dbReference type="PANTHER" id="PTHR21228:SF72">
    <property type="entry name" value="LD32258P"/>
    <property type="match status" value="1"/>
</dbReference>
<dbReference type="InterPro" id="IPR016024">
    <property type="entry name" value="ARM-type_fold"/>
</dbReference>
<dbReference type="GO" id="GO:0005759">
    <property type="term" value="C:mitochondrial matrix"/>
    <property type="evidence" value="ECO:0007669"/>
    <property type="project" value="TreeGrafter"/>
</dbReference>
<dbReference type="InterPro" id="IPR050870">
    <property type="entry name" value="FAST_kinase"/>
</dbReference>
<dbReference type="AlphaFoldDB" id="A0A9Q0MNI9"/>
<dbReference type="InterPro" id="IPR013584">
    <property type="entry name" value="RAP"/>
</dbReference>
<feature type="domain" description="RAP" evidence="3">
    <location>
        <begin position="858"/>
        <end position="919"/>
    </location>
</feature>
<dbReference type="PANTHER" id="PTHR21228">
    <property type="entry name" value="FAST LEU-RICH DOMAIN-CONTAINING"/>
    <property type="match status" value="1"/>
</dbReference>
<name>A0A9Q0MNI9_9DIPT</name>
<dbReference type="Pfam" id="PF06743">
    <property type="entry name" value="FAST_1"/>
    <property type="match status" value="1"/>
</dbReference>
<comment type="caution">
    <text evidence="4">The sequence shown here is derived from an EMBL/GenBank/DDBJ whole genome shotgun (WGS) entry which is preliminary data.</text>
</comment>
<dbReference type="GO" id="GO:0000963">
    <property type="term" value="P:mitochondrial RNA processing"/>
    <property type="evidence" value="ECO:0007669"/>
    <property type="project" value="TreeGrafter"/>
</dbReference>
<keyword evidence="4" id="KW-0418">Kinase</keyword>
<dbReference type="PROSITE" id="PS51286">
    <property type="entry name" value="RAP"/>
    <property type="match status" value="1"/>
</dbReference>
<evidence type="ECO:0000256" key="1">
    <source>
        <dbReference type="ARBA" id="ARBA00004173"/>
    </source>
</evidence>
<protein>
    <submittedName>
        <fullName evidence="4">FAST kinase domain-containing protein 1, mitochondrial</fullName>
    </submittedName>
</protein>
<accession>A0A9Q0MNI9</accession>
<dbReference type="EMBL" id="WJQU01001928">
    <property type="protein sequence ID" value="KAJ6633535.1"/>
    <property type="molecule type" value="Genomic_DNA"/>
</dbReference>
<dbReference type="GO" id="GO:0003723">
    <property type="term" value="F:RNA binding"/>
    <property type="evidence" value="ECO:0007669"/>
    <property type="project" value="TreeGrafter"/>
</dbReference>
<dbReference type="Pfam" id="PF08368">
    <property type="entry name" value="FAST_2"/>
    <property type="match status" value="1"/>
</dbReference>
<sequence length="922" mass="106600">MLRAFFNARATITLCKCLPKKLTISPKSSIFYQKRIQNIFNFHSRKHGSVSYSNTIHRSYCTSSTDLHDDGHEADGIESTMSEIFDDSHEYFESELMQIKNYLYGDFDDEFLVEINNCSCEDELLKEIESNSTKLTQQLAVLALVKLWQCTDDNVKIVNTEREGVEILLRNILQFCDRMTLDELCFCFLYLTRLSVQMQTDVMTDILETILKKFKNSESSDISLSTLSRFAVAVNMNPQLYTNFICQTTLPHIYYHLNRVTSSNDLRSIIISLSNMNQLISSDLLELFKTKVRQLLSEDKLKEDVKTILKILQFCSYKGQDELPLTRMLMVQLLEKIPTLSLKELELVGMIFKANFEPAVVGPIIVSSANKFLESHVSVEAMSCAVLDLSPGNRLKLTKLAKELLCSENHLDGTELLRLFKVLRFLKISDVSICNEYWSRIRKEILANPSHREGLILARHCHQYMYFNNNLNGTYRHIGFEKAVVKILIDELDNGVTSLLPSKFARTAAFILAYGHTPRSAHIFPEYLLQKIEAMKEQFTVFDCLQLTRGIGIAFHMRFKHQTNSELASQIVRLENVFNYCTNRHLQKDDLTLNELNNIARSYASRKSPMRTKIYRNIIKKYETLQHHPLTSRNIRDATFNLNVSKSKIVNLCDSLSEYIIANRDFVLGDTVHKVLFCFYNLNYQPKDDSIFQHAAAILNRDFDSMSGLAVTETCLALGFFKELPGTLIDRVFNITFIQRLEDEIAMCYSKEFYPQRVLNSVMQLNRTVCLDFPENGVPWFQQNYIEAQLTKVPLIGNKFHTDFKRILIDFIVDEKLLKVNHVTPYGYRIDFVLYFDKYKKLLKPPTLNDAVHQVNKLAILLLNSESFCQNNHENLRGKEALKKRHLEIMGFKVAQVSYLQWNSMYMSLPGAKANYVKELLS</sequence>
<keyword evidence="5" id="KW-1185">Reference proteome</keyword>
<evidence type="ECO:0000259" key="3">
    <source>
        <dbReference type="PROSITE" id="PS51286"/>
    </source>
</evidence>
<dbReference type="Pfam" id="PF08373">
    <property type="entry name" value="RAP"/>
    <property type="match status" value="1"/>
</dbReference>
<evidence type="ECO:0000313" key="5">
    <source>
        <dbReference type="Proteomes" id="UP001151699"/>
    </source>
</evidence>
<evidence type="ECO:0000313" key="4">
    <source>
        <dbReference type="EMBL" id="KAJ6633535.1"/>
    </source>
</evidence>
<keyword evidence="2" id="KW-0496">Mitochondrion</keyword>
<keyword evidence="4" id="KW-0808">Transferase</keyword>
<dbReference type="Proteomes" id="UP001151699">
    <property type="component" value="Unassembled WGS sequence"/>
</dbReference>
<dbReference type="SUPFAM" id="SSF48371">
    <property type="entry name" value="ARM repeat"/>
    <property type="match status" value="1"/>
</dbReference>
<dbReference type="GO" id="GO:0035770">
    <property type="term" value="C:ribonucleoprotein granule"/>
    <property type="evidence" value="ECO:0007669"/>
    <property type="project" value="TreeGrafter"/>
</dbReference>
<dbReference type="OrthoDB" id="385235at2759"/>